<proteinExistence type="predicted"/>
<evidence type="ECO:0000313" key="3">
    <source>
        <dbReference type="Proteomes" id="UP001500363"/>
    </source>
</evidence>
<gene>
    <name evidence="2" type="ORF">GCM10009741_04450</name>
</gene>
<reference evidence="2 3" key="1">
    <citation type="journal article" date="2019" name="Int. J. Syst. Evol. Microbiol.">
        <title>The Global Catalogue of Microorganisms (GCM) 10K type strain sequencing project: providing services to taxonomists for standard genome sequencing and annotation.</title>
        <authorList>
            <consortium name="The Broad Institute Genomics Platform"/>
            <consortium name="The Broad Institute Genome Sequencing Center for Infectious Disease"/>
            <person name="Wu L."/>
            <person name="Ma J."/>
        </authorList>
    </citation>
    <scope>NUCLEOTIDE SEQUENCE [LARGE SCALE GENOMIC DNA]</scope>
    <source>
        <strain evidence="2 3">JCM 14303</strain>
    </source>
</reference>
<dbReference type="InterPro" id="IPR036705">
    <property type="entry name" value="Ribosyl_crysJ1_sf"/>
</dbReference>
<dbReference type="Proteomes" id="UP001500363">
    <property type="component" value="Unassembled WGS sequence"/>
</dbReference>
<dbReference type="PANTHER" id="PTHR16222">
    <property type="entry name" value="ADP-RIBOSYLGLYCOHYDROLASE"/>
    <property type="match status" value="1"/>
</dbReference>
<keyword evidence="3" id="KW-1185">Reference proteome</keyword>
<dbReference type="SUPFAM" id="SSF101478">
    <property type="entry name" value="ADP-ribosylglycohydrolase"/>
    <property type="match status" value="1"/>
</dbReference>
<dbReference type="PANTHER" id="PTHR16222:SF12">
    <property type="entry name" value="ADP-RIBOSYLGLYCOHYDROLASE-RELATED"/>
    <property type="match status" value="1"/>
</dbReference>
<dbReference type="InterPro" id="IPR050792">
    <property type="entry name" value="ADP-ribosylglycohydrolase"/>
</dbReference>
<dbReference type="Pfam" id="PF03747">
    <property type="entry name" value="ADP_ribosyl_GH"/>
    <property type="match status" value="1"/>
</dbReference>
<name>A0ABN2A3S7_9ACTN</name>
<feature type="region of interest" description="Disordered" evidence="1">
    <location>
        <begin position="57"/>
        <end position="85"/>
    </location>
</feature>
<comment type="caution">
    <text evidence="2">The sequence shown here is derived from an EMBL/GenBank/DDBJ whole genome shotgun (WGS) entry which is preliminary data.</text>
</comment>
<organism evidence="2 3">
    <name type="scientific">Kribbella lupini</name>
    <dbReference type="NCBI Taxonomy" id="291602"/>
    <lineage>
        <taxon>Bacteria</taxon>
        <taxon>Bacillati</taxon>
        <taxon>Actinomycetota</taxon>
        <taxon>Actinomycetes</taxon>
        <taxon>Propionibacteriales</taxon>
        <taxon>Kribbellaceae</taxon>
        <taxon>Kribbella</taxon>
    </lineage>
</organism>
<sequence>MHDALDLRDLVPDEAEQLESSGYAVGDLHARARLAAAAGDLTQLADIETALAALHRDSEWPYDEPEPAPDGSYQGVEAPSPMPPTADLADRIRGAWLGRCVGNTMGKPVEGLSRADVRTYLEAAGDWPLSGFVPYVATPPPGITLHPSAVEASAGRFDAVPRDDDLDWTMLGLHLLETYGRDLRTEDVAREWLDRMPFTQTYTAERAAYRNLVHGLHPPDTATTRNPYREWIGALIRVDAYGYANPGNPTEAARLALIDASLSHTANGLYGAQWAAALVAQALVVSTPTEALRTALTVIPPRSRLADSQRCLLDLHEQGATAEEALDWVDETLDYNWVHTLNNAAIITTALLWGNGDYVRTLALSVGAGRDTDSTSATVGSVFGALHDADSIPPALATAGNGVVRSALRGFDRITIDELVERTLGLHH</sequence>
<dbReference type="EMBL" id="BAAANC010000001">
    <property type="protein sequence ID" value="GAA1510485.1"/>
    <property type="molecule type" value="Genomic_DNA"/>
</dbReference>
<dbReference type="Gene3D" id="1.10.4080.10">
    <property type="entry name" value="ADP-ribosylation/Crystallin J1"/>
    <property type="match status" value="1"/>
</dbReference>
<evidence type="ECO:0000256" key="1">
    <source>
        <dbReference type="SAM" id="MobiDB-lite"/>
    </source>
</evidence>
<dbReference type="InterPro" id="IPR005502">
    <property type="entry name" value="Ribosyl_crysJ1"/>
</dbReference>
<accession>A0ABN2A3S7</accession>
<protein>
    <submittedName>
        <fullName evidence="2">ADP-ribosylglycohydrolase family protein</fullName>
    </submittedName>
</protein>
<evidence type="ECO:0000313" key="2">
    <source>
        <dbReference type="EMBL" id="GAA1510485.1"/>
    </source>
</evidence>